<dbReference type="KEGG" id="haby:HLVA_20870"/>
<dbReference type="SUPFAM" id="SSF52540">
    <property type="entry name" value="P-loop containing nucleoside triphosphate hydrolases"/>
    <property type="match status" value="1"/>
</dbReference>
<dbReference type="InterPro" id="IPR017871">
    <property type="entry name" value="ABC_transporter-like_CS"/>
</dbReference>
<feature type="domain" description="ABC transporter" evidence="4">
    <location>
        <begin position="2"/>
        <end position="218"/>
    </location>
</feature>
<keyword evidence="3 5" id="KW-0067">ATP-binding</keyword>
<dbReference type="PROSITE" id="PS00211">
    <property type="entry name" value="ABC_TRANSPORTER_1"/>
    <property type="match status" value="1"/>
</dbReference>
<evidence type="ECO:0000259" key="4">
    <source>
        <dbReference type="PROSITE" id="PS50893"/>
    </source>
</evidence>
<evidence type="ECO:0000256" key="2">
    <source>
        <dbReference type="ARBA" id="ARBA00022741"/>
    </source>
</evidence>
<gene>
    <name evidence="5" type="ORF">HLVA_20870</name>
</gene>
<dbReference type="InterPro" id="IPR003593">
    <property type="entry name" value="AAA+_ATPase"/>
</dbReference>
<evidence type="ECO:0000313" key="5">
    <source>
        <dbReference type="EMBL" id="BDU51518.1"/>
    </source>
</evidence>
<reference evidence="5 6" key="1">
    <citation type="submission" date="2022-11" db="EMBL/GenBank/DDBJ databases">
        <title>Haliovirga abyssi gen. nov., sp. nov., a mesophilic fermentative bacterium isolated from the Iheya North hydrothermal field and the proposal of Haliovirgaceae fam. nov.</title>
        <authorList>
            <person name="Miyazaki U."/>
            <person name="Tame A."/>
            <person name="Miyazaki J."/>
            <person name="Takai K."/>
            <person name="Sawayama S."/>
            <person name="Kitajima M."/>
            <person name="Okamoto A."/>
            <person name="Nakagawa S."/>
        </authorList>
    </citation>
    <scope>NUCLEOTIDE SEQUENCE [LARGE SCALE GENOMIC DNA]</scope>
    <source>
        <strain evidence="5 6">IC12</strain>
        <plasmid evidence="5 6">pHIC</plasmid>
    </source>
</reference>
<sequence>MIKIKNLYKNFNDFQLFDNFNLIIPKGKVTVILGPSGSGKTTLMRMLSNLDKDFKGEIINNSNIFSYVFQEDRLLPNKTVLDNIEFVLNDSENYLEKIDMTLSILEILDKKNENINNLSGGQKQRVSIARAFISPSDFIIMDEPFKSLDFELKINIIYDFIKLLVQEKKTILLVTHDVLEAILLGDIIHIFSKPPTIIKKTLNVDINKSEREIYSNKIIELEKEIYKYLCSTK</sequence>
<accession>A0AAU9DGV3</accession>
<evidence type="ECO:0000256" key="3">
    <source>
        <dbReference type="ARBA" id="ARBA00022840"/>
    </source>
</evidence>
<dbReference type="InterPro" id="IPR027417">
    <property type="entry name" value="P-loop_NTPase"/>
</dbReference>
<dbReference type="Proteomes" id="UP001321582">
    <property type="component" value="Plasmid pHIC"/>
</dbReference>
<dbReference type="Pfam" id="PF00005">
    <property type="entry name" value="ABC_tran"/>
    <property type="match status" value="1"/>
</dbReference>
<keyword evidence="2" id="KW-0547">Nucleotide-binding</keyword>
<name>A0AAU9DGV3_9FUSO</name>
<dbReference type="InterPro" id="IPR003439">
    <property type="entry name" value="ABC_transporter-like_ATP-bd"/>
</dbReference>
<keyword evidence="5" id="KW-0614">Plasmid</keyword>
<dbReference type="PANTHER" id="PTHR42788">
    <property type="entry name" value="TAURINE IMPORT ATP-BINDING PROTEIN-RELATED"/>
    <property type="match status" value="1"/>
</dbReference>
<dbReference type="EMBL" id="AP027060">
    <property type="protein sequence ID" value="BDU51518.1"/>
    <property type="molecule type" value="Genomic_DNA"/>
</dbReference>
<geneLocation type="plasmid" evidence="5 6">
    <name>pHIC</name>
</geneLocation>
<protein>
    <submittedName>
        <fullName evidence="5">ABC transporter ATP-binding protein</fullName>
    </submittedName>
</protein>
<dbReference type="SMART" id="SM00382">
    <property type="entry name" value="AAA"/>
    <property type="match status" value="1"/>
</dbReference>
<dbReference type="InterPro" id="IPR050166">
    <property type="entry name" value="ABC_transporter_ATP-bind"/>
</dbReference>
<keyword evidence="1" id="KW-0813">Transport</keyword>
<keyword evidence="6" id="KW-1185">Reference proteome</keyword>
<dbReference type="Gene3D" id="3.40.50.300">
    <property type="entry name" value="P-loop containing nucleotide triphosphate hydrolases"/>
    <property type="match status" value="1"/>
</dbReference>
<dbReference type="RefSeq" id="WP_307905603.1">
    <property type="nucleotide sequence ID" value="NZ_AP027060.1"/>
</dbReference>
<evidence type="ECO:0000256" key="1">
    <source>
        <dbReference type="ARBA" id="ARBA00022448"/>
    </source>
</evidence>
<dbReference type="GO" id="GO:0016887">
    <property type="term" value="F:ATP hydrolysis activity"/>
    <property type="evidence" value="ECO:0007669"/>
    <property type="project" value="InterPro"/>
</dbReference>
<dbReference type="AlphaFoldDB" id="A0AAU9DGV3"/>
<evidence type="ECO:0000313" key="6">
    <source>
        <dbReference type="Proteomes" id="UP001321582"/>
    </source>
</evidence>
<dbReference type="GO" id="GO:0005524">
    <property type="term" value="F:ATP binding"/>
    <property type="evidence" value="ECO:0007669"/>
    <property type="project" value="UniProtKB-KW"/>
</dbReference>
<proteinExistence type="predicted"/>
<dbReference type="PROSITE" id="PS50893">
    <property type="entry name" value="ABC_TRANSPORTER_2"/>
    <property type="match status" value="1"/>
</dbReference>
<dbReference type="PANTHER" id="PTHR42788:SF13">
    <property type="entry name" value="ALIPHATIC SULFONATES IMPORT ATP-BINDING PROTEIN SSUB"/>
    <property type="match status" value="1"/>
</dbReference>
<organism evidence="5 6">
    <name type="scientific">Haliovirga abyssi</name>
    <dbReference type="NCBI Taxonomy" id="2996794"/>
    <lineage>
        <taxon>Bacteria</taxon>
        <taxon>Fusobacteriati</taxon>
        <taxon>Fusobacteriota</taxon>
        <taxon>Fusobacteriia</taxon>
        <taxon>Fusobacteriales</taxon>
        <taxon>Haliovirgaceae</taxon>
        <taxon>Haliovirga</taxon>
    </lineage>
</organism>